<sequence>MRTGTEAPTSQPAYDELVSRERQPITPPTIILRTPAPTDDLDAERACLSPDELHHANTLHDGETHRMFVARRALLRTELAARLGGSPAEIVIDHRPCVQCGGPHGRPYPRAADLHFSVASVRGPRPVVALALAERPVGFDLEEVAELDVVRDVATQLHVRERAAVTAALETSSRAACSVFTEIWTRKEALLKGTGEGITVPLDRDDVSDVRARPIPGWTVAMWETDRPDVVGAWALSD</sequence>
<evidence type="ECO:0000256" key="2">
    <source>
        <dbReference type="SAM" id="MobiDB-lite"/>
    </source>
</evidence>
<feature type="domain" description="4'-phosphopantetheinyl transferase" evidence="3">
    <location>
        <begin position="136"/>
        <end position="210"/>
    </location>
</feature>
<dbReference type="InterPro" id="IPR008278">
    <property type="entry name" value="4-PPantetheinyl_Trfase_dom"/>
</dbReference>
<organism evidence="4 5">
    <name type="scientific">Dermacoccus barathri</name>
    <dbReference type="NCBI Taxonomy" id="322601"/>
    <lineage>
        <taxon>Bacteria</taxon>
        <taxon>Bacillati</taxon>
        <taxon>Actinomycetota</taxon>
        <taxon>Actinomycetes</taxon>
        <taxon>Micrococcales</taxon>
        <taxon>Dermacoccaceae</taxon>
        <taxon>Dermacoccus</taxon>
    </lineage>
</organism>
<evidence type="ECO:0000256" key="1">
    <source>
        <dbReference type="ARBA" id="ARBA00022679"/>
    </source>
</evidence>
<comment type="caution">
    <text evidence="4">The sequence shown here is derived from an EMBL/GenBank/DDBJ whole genome shotgun (WGS) entry which is preliminary data.</text>
</comment>
<evidence type="ECO:0000259" key="3">
    <source>
        <dbReference type="Pfam" id="PF01648"/>
    </source>
</evidence>
<dbReference type="InterPro" id="IPR037143">
    <property type="entry name" value="4-PPantetheinyl_Trfase_dom_sf"/>
</dbReference>
<name>A0ABN2B1X3_9MICO</name>
<dbReference type="GO" id="GO:0016740">
    <property type="term" value="F:transferase activity"/>
    <property type="evidence" value="ECO:0007669"/>
    <property type="project" value="UniProtKB-KW"/>
</dbReference>
<feature type="compositionally biased region" description="Polar residues" evidence="2">
    <location>
        <begin position="1"/>
        <end position="12"/>
    </location>
</feature>
<evidence type="ECO:0000313" key="5">
    <source>
        <dbReference type="Proteomes" id="UP001501288"/>
    </source>
</evidence>
<feature type="region of interest" description="Disordered" evidence="2">
    <location>
        <begin position="1"/>
        <end position="36"/>
    </location>
</feature>
<keyword evidence="5" id="KW-1185">Reference proteome</keyword>
<accession>A0ABN2B1X3</accession>
<evidence type="ECO:0000313" key="4">
    <source>
        <dbReference type="EMBL" id="GAA1531027.1"/>
    </source>
</evidence>
<protein>
    <submittedName>
        <fullName evidence="4">4'-phosphopantetheinyl transferase superfamily protein</fullName>
    </submittedName>
</protein>
<dbReference type="SUPFAM" id="SSF56214">
    <property type="entry name" value="4'-phosphopantetheinyl transferase"/>
    <property type="match status" value="2"/>
</dbReference>
<dbReference type="EMBL" id="BAAANV010000003">
    <property type="protein sequence ID" value="GAA1531027.1"/>
    <property type="molecule type" value="Genomic_DNA"/>
</dbReference>
<gene>
    <name evidence="4" type="ORF">GCM10009762_01720</name>
</gene>
<reference evidence="4 5" key="1">
    <citation type="journal article" date="2019" name="Int. J. Syst. Evol. Microbiol.">
        <title>The Global Catalogue of Microorganisms (GCM) 10K type strain sequencing project: providing services to taxonomists for standard genome sequencing and annotation.</title>
        <authorList>
            <consortium name="The Broad Institute Genomics Platform"/>
            <consortium name="The Broad Institute Genome Sequencing Center for Infectious Disease"/>
            <person name="Wu L."/>
            <person name="Ma J."/>
        </authorList>
    </citation>
    <scope>NUCLEOTIDE SEQUENCE [LARGE SCALE GENOMIC DNA]</scope>
    <source>
        <strain evidence="4 5">JCM 14588</strain>
    </source>
</reference>
<dbReference type="Proteomes" id="UP001501288">
    <property type="component" value="Unassembled WGS sequence"/>
</dbReference>
<keyword evidence="1 4" id="KW-0808">Transferase</keyword>
<dbReference type="Pfam" id="PF01648">
    <property type="entry name" value="ACPS"/>
    <property type="match status" value="1"/>
</dbReference>
<dbReference type="Gene3D" id="3.90.470.20">
    <property type="entry name" value="4'-phosphopantetheinyl transferase domain"/>
    <property type="match status" value="1"/>
</dbReference>
<proteinExistence type="predicted"/>